<organism evidence="11 12">
    <name type="scientific">Marivita geojedonensis</name>
    <dbReference type="NCBI Taxonomy" id="1123756"/>
    <lineage>
        <taxon>Bacteria</taxon>
        <taxon>Pseudomonadati</taxon>
        <taxon>Pseudomonadota</taxon>
        <taxon>Alphaproteobacteria</taxon>
        <taxon>Rhodobacterales</taxon>
        <taxon>Roseobacteraceae</taxon>
        <taxon>Marivita</taxon>
    </lineage>
</organism>
<gene>
    <name evidence="11" type="ORF">MGEO_11535</name>
</gene>
<evidence type="ECO:0000256" key="2">
    <source>
        <dbReference type="ARBA" id="ARBA00022448"/>
    </source>
</evidence>
<evidence type="ECO:0000256" key="4">
    <source>
        <dbReference type="ARBA" id="ARBA00022519"/>
    </source>
</evidence>
<feature type="transmembrane region" description="Helical" evidence="9">
    <location>
        <begin position="21"/>
        <end position="45"/>
    </location>
</feature>
<comment type="subunit">
    <text evidence="9">The complex comprises the extracytoplasmic solute receptor protein and the two transmembrane proteins.</text>
</comment>
<dbReference type="RefSeq" id="WP_085637558.1">
    <property type="nucleotide sequence ID" value="NZ_JFKC01000010.1"/>
</dbReference>
<dbReference type="GO" id="GO:0022857">
    <property type="term" value="F:transmembrane transporter activity"/>
    <property type="evidence" value="ECO:0007669"/>
    <property type="project" value="UniProtKB-UniRule"/>
</dbReference>
<keyword evidence="5 9" id="KW-0812">Transmembrane</keyword>
<dbReference type="PANTHER" id="PTHR35011:SF11">
    <property type="entry name" value="TRAP TRANSPORTER SMALL PERMEASE PROTEIN"/>
    <property type="match status" value="1"/>
</dbReference>
<dbReference type="EMBL" id="JFKC01000010">
    <property type="protein sequence ID" value="OSQ50624.1"/>
    <property type="molecule type" value="Genomic_DNA"/>
</dbReference>
<keyword evidence="3" id="KW-1003">Cell membrane</keyword>
<evidence type="ECO:0000256" key="9">
    <source>
        <dbReference type="RuleBase" id="RU369079"/>
    </source>
</evidence>
<dbReference type="OrthoDB" id="4964541at2"/>
<evidence type="ECO:0000256" key="1">
    <source>
        <dbReference type="ARBA" id="ARBA00004429"/>
    </source>
</evidence>
<keyword evidence="4 9" id="KW-0997">Cell inner membrane</keyword>
<feature type="transmembrane region" description="Helical" evidence="9">
    <location>
        <begin position="95"/>
        <end position="117"/>
    </location>
</feature>
<comment type="subcellular location">
    <subcellularLocation>
        <location evidence="1 9">Cell inner membrane</location>
        <topology evidence="1 9">Multi-pass membrane protein</topology>
    </subcellularLocation>
</comment>
<evidence type="ECO:0000256" key="3">
    <source>
        <dbReference type="ARBA" id="ARBA00022475"/>
    </source>
</evidence>
<comment type="similarity">
    <text evidence="8 9">Belongs to the TRAP transporter small permease family.</text>
</comment>
<evidence type="ECO:0000313" key="11">
    <source>
        <dbReference type="EMBL" id="OSQ50624.1"/>
    </source>
</evidence>
<comment type="caution">
    <text evidence="11">The sequence shown here is derived from an EMBL/GenBank/DDBJ whole genome shotgun (WGS) entry which is preliminary data.</text>
</comment>
<evidence type="ECO:0000259" key="10">
    <source>
        <dbReference type="Pfam" id="PF04290"/>
    </source>
</evidence>
<feature type="domain" description="Tripartite ATP-independent periplasmic transporters DctQ component" evidence="10">
    <location>
        <begin position="33"/>
        <end position="171"/>
    </location>
</feature>
<evidence type="ECO:0000313" key="12">
    <source>
        <dbReference type="Proteomes" id="UP000193926"/>
    </source>
</evidence>
<keyword evidence="7 9" id="KW-0472">Membrane</keyword>
<dbReference type="STRING" id="1123756.MGEO_11535"/>
<dbReference type="GO" id="GO:0005886">
    <property type="term" value="C:plasma membrane"/>
    <property type="evidence" value="ECO:0007669"/>
    <property type="project" value="UniProtKB-SubCell"/>
</dbReference>
<proteinExistence type="inferred from homology"/>
<evidence type="ECO:0000256" key="7">
    <source>
        <dbReference type="ARBA" id="ARBA00023136"/>
    </source>
</evidence>
<sequence length="192" mass="20630">MAILLGVLAPFQLFNDIVLRIGRGIAVVCIAAMVIAILLQVFFRYVLGNALPWPEEAAIFLMLWMTAVIAPSAYRRGGFVALEILTAALPKKGASALALVLLLISGVVLMIGAQMGLGEMTSLAGKFKSASLKYPTADGWEKMPNSWQIASLVTGLCLLFIVNIELILRNLITLAGGEDRLRSALDTELTVE</sequence>
<name>A0A1X4NK74_9RHOB</name>
<dbReference type="Proteomes" id="UP000193926">
    <property type="component" value="Unassembled WGS sequence"/>
</dbReference>
<dbReference type="PANTHER" id="PTHR35011">
    <property type="entry name" value="2,3-DIKETO-L-GULONATE TRAP TRANSPORTER SMALL PERMEASE PROTEIN YIAM"/>
    <property type="match status" value="1"/>
</dbReference>
<dbReference type="AlphaFoldDB" id="A0A1X4NK74"/>
<dbReference type="InterPro" id="IPR007387">
    <property type="entry name" value="TRAP_DctQ"/>
</dbReference>
<keyword evidence="6 9" id="KW-1133">Transmembrane helix</keyword>
<keyword evidence="2 9" id="KW-0813">Transport</keyword>
<keyword evidence="12" id="KW-1185">Reference proteome</keyword>
<evidence type="ECO:0000256" key="5">
    <source>
        <dbReference type="ARBA" id="ARBA00022692"/>
    </source>
</evidence>
<protein>
    <recommendedName>
        <fullName evidence="9">TRAP transporter small permease protein</fullName>
    </recommendedName>
</protein>
<feature type="transmembrane region" description="Helical" evidence="9">
    <location>
        <begin position="57"/>
        <end position="74"/>
    </location>
</feature>
<dbReference type="GO" id="GO:0015740">
    <property type="term" value="P:C4-dicarboxylate transport"/>
    <property type="evidence" value="ECO:0007669"/>
    <property type="project" value="TreeGrafter"/>
</dbReference>
<dbReference type="InterPro" id="IPR055348">
    <property type="entry name" value="DctQ"/>
</dbReference>
<reference evidence="11 12" key="1">
    <citation type="submission" date="2014-03" db="EMBL/GenBank/DDBJ databases">
        <title>The draft genome sequence of Marivita geojedonensis KCTC 23882.</title>
        <authorList>
            <person name="Lai Q."/>
            <person name="Shao Z."/>
        </authorList>
    </citation>
    <scope>NUCLEOTIDE SEQUENCE [LARGE SCALE GENOMIC DNA]</scope>
    <source>
        <strain evidence="11 12">DPG-138</strain>
    </source>
</reference>
<feature type="transmembrane region" description="Helical" evidence="9">
    <location>
        <begin position="149"/>
        <end position="172"/>
    </location>
</feature>
<accession>A0A1X4NK74</accession>
<dbReference type="Pfam" id="PF04290">
    <property type="entry name" value="DctQ"/>
    <property type="match status" value="1"/>
</dbReference>
<comment type="function">
    <text evidence="9">Part of the tripartite ATP-independent periplasmic (TRAP) transport system.</text>
</comment>
<evidence type="ECO:0000256" key="8">
    <source>
        <dbReference type="ARBA" id="ARBA00038436"/>
    </source>
</evidence>
<evidence type="ECO:0000256" key="6">
    <source>
        <dbReference type="ARBA" id="ARBA00022989"/>
    </source>
</evidence>